<dbReference type="InterPro" id="IPR011053">
    <property type="entry name" value="Single_hybrid_motif"/>
</dbReference>
<keyword evidence="3" id="KW-1185">Reference proteome</keyword>
<sequence length="150" mass="15907">MAMATVKGCELPDELLYDVENMLWYRPLANGAYLVGGTMVAVGMAGSIAAATPKRAGRHVTAGQACAVIESGKLVSAAKVAFAGEILASNEDLMENPRWLEEDMYGKGWFVQLLPDDPAAARAALLTAAEAVPGFLDLMAREKFDGCGQR</sequence>
<evidence type="ECO:0000256" key="1">
    <source>
        <dbReference type="SAM" id="Phobius"/>
    </source>
</evidence>
<keyword evidence="1" id="KW-1133">Transmembrane helix</keyword>
<proteinExistence type="predicted"/>
<protein>
    <submittedName>
        <fullName evidence="2">Glycine cleavage system protein H</fullName>
    </submittedName>
</protein>
<feature type="transmembrane region" description="Helical" evidence="1">
    <location>
        <begin position="31"/>
        <end position="51"/>
    </location>
</feature>
<evidence type="ECO:0000313" key="3">
    <source>
        <dbReference type="Proteomes" id="UP000321638"/>
    </source>
</evidence>
<dbReference type="Gene3D" id="2.40.50.100">
    <property type="match status" value="1"/>
</dbReference>
<organism evidence="2 3">
    <name type="scientific">Vineibacter terrae</name>
    <dbReference type="NCBI Taxonomy" id="2586908"/>
    <lineage>
        <taxon>Bacteria</taxon>
        <taxon>Pseudomonadati</taxon>
        <taxon>Pseudomonadota</taxon>
        <taxon>Alphaproteobacteria</taxon>
        <taxon>Hyphomicrobiales</taxon>
        <taxon>Vineibacter</taxon>
    </lineage>
</organism>
<dbReference type="Pfam" id="PF01597">
    <property type="entry name" value="GCV_H"/>
    <property type="match status" value="1"/>
</dbReference>
<dbReference type="EMBL" id="VDUZ01000005">
    <property type="protein sequence ID" value="TXL79465.1"/>
    <property type="molecule type" value="Genomic_DNA"/>
</dbReference>
<gene>
    <name evidence="2" type="ORF">FHP25_05810</name>
</gene>
<keyword evidence="1" id="KW-0812">Transmembrane</keyword>
<dbReference type="Proteomes" id="UP000321638">
    <property type="component" value="Unassembled WGS sequence"/>
</dbReference>
<comment type="caution">
    <text evidence="2">The sequence shown here is derived from an EMBL/GenBank/DDBJ whole genome shotgun (WGS) entry which is preliminary data.</text>
</comment>
<dbReference type="AlphaFoldDB" id="A0A5C8PS22"/>
<reference evidence="2 3" key="1">
    <citation type="submission" date="2019-06" db="EMBL/GenBank/DDBJ databases">
        <title>New taxonomy in bacterial strain CC-CFT640, isolated from vineyard.</title>
        <authorList>
            <person name="Lin S.-Y."/>
            <person name="Tsai C.-F."/>
            <person name="Young C.-C."/>
        </authorList>
    </citation>
    <scope>NUCLEOTIDE SEQUENCE [LARGE SCALE GENOMIC DNA]</scope>
    <source>
        <strain evidence="2 3">CC-CFT640</strain>
    </source>
</reference>
<keyword evidence="1" id="KW-0472">Membrane</keyword>
<dbReference type="CDD" id="cd06848">
    <property type="entry name" value="GCS_H"/>
    <property type="match status" value="1"/>
</dbReference>
<dbReference type="OrthoDB" id="9796712at2"/>
<name>A0A5C8PS22_9HYPH</name>
<accession>A0A5C8PS22</accession>
<dbReference type="SUPFAM" id="SSF51230">
    <property type="entry name" value="Single hybrid motif"/>
    <property type="match status" value="1"/>
</dbReference>
<dbReference type="InterPro" id="IPR033753">
    <property type="entry name" value="GCV_H/Fam206"/>
</dbReference>
<evidence type="ECO:0000313" key="2">
    <source>
        <dbReference type="EMBL" id="TXL79465.1"/>
    </source>
</evidence>